<dbReference type="Gene3D" id="1.10.10.10">
    <property type="entry name" value="Winged helix-like DNA-binding domain superfamily/Winged helix DNA-binding domain"/>
    <property type="match status" value="3"/>
</dbReference>
<reference evidence="8 9" key="1">
    <citation type="submission" date="2016-08" db="EMBL/GenBank/DDBJ databases">
        <authorList>
            <person name="Seilhamer J.J."/>
        </authorList>
    </citation>
    <scope>NUCLEOTIDE SEQUENCE [LARGE SCALE GENOMIC DNA]</scope>
    <source>
        <strain evidence="8 9">PH27A</strain>
    </source>
</reference>
<comment type="similarity">
    <text evidence="2 5">Belongs to the RecX family.</text>
</comment>
<evidence type="ECO:0000256" key="2">
    <source>
        <dbReference type="ARBA" id="ARBA00009695"/>
    </source>
</evidence>
<keyword evidence="4 5" id="KW-0963">Cytoplasm</keyword>
<organism evidence="8 9">
    <name type="scientific">Terasakiispira papahanaumokuakeensis</name>
    <dbReference type="NCBI Taxonomy" id="197479"/>
    <lineage>
        <taxon>Bacteria</taxon>
        <taxon>Pseudomonadati</taxon>
        <taxon>Pseudomonadota</taxon>
        <taxon>Gammaproteobacteria</taxon>
        <taxon>Oceanospirillales</taxon>
        <taxon>Terasakiispira</taxon>
    </lineage>
</organism>
<comment type="caution">
    <text evidence="8">The sequence shown here is derived from an EMBL/GenBank/DDBJ whole genome shotgun (WGS) entry which is preliminary data.</text>
</comment>
<dbReference type="Pfam" id="PF21981">
    <property type="entry name" value="RecX_HTH3"/>
    <property type="match status" value="1"/>
</dbReference>
<feature type="domain" description="RecX third three-helical" evidence="7">
    <location>
        <begin position="126"/>
        <end position="168"/>
    </location>
</feature>
<dbReference type="InterPro" id="IPR053924">
    <property type="entry name" value="RecX_HTH_2nd"/>
</dbReference>
<evidence type="ECO:0000256" key="5">
    <source>
        <dbReference type="HAMAP-Rule" id="MF_01114"/>
    </source>
</evidence>
<comment type="subcellular location">
    <subcellularLocation>
        <location evidence="1 5">Cytoplasm</location>
    </subcellularLocation>
</comment>
<name>A0A1E2VDT3_9GAMM</name>
<dbReference type="Pfam" id="PF02631">
    <property type="entry name" value="RecX_HTH2"/>
    <property type="match status" value="1"/>
</dbReference>
<dbReference type="GO" id="GO:0005737">
    <property type="term" value="C:cytoplasm"/>
    <property type="evidence" value="ECO:0007669"/>
    <property type="project" value="UniProtKB-SubCell"/>
</dbReference>
<dbReference type="InterPro" id="IPR053925">
    <property type="entry name" value="RecX_HTH_3rd"/>
</dbReference>
<dbReference type="Proteomes" id="UP000094291">
    <property type="component" value="Unassembled WGS sequence"/>
</dbReference>
<dbReference type="InterPro" id="IPR036388">
    <property type="entry name" value="WH-like_DNA-bd_sf"/>
</dbReference>
<feature type="domain" description="RecX second three-helical" evidence="6">
    <location>
        <begin position="72"/>
        <end position="112"/>
    </location>
</feature>
<dbReference type="STRING" id="197479.BFW38_02170"/>
<sequence>METPTAASGEAADQAPWHYDRAVRLLAQREHSRQELAQKLRLAPKQSQDFTPPSPEVLDALLDELENLNWLSDQRFAASFTRQRLLKGQGPVKVRYELKQRGVSDELIEWALEITPEEEGIDWINQATTALYKRFGPEASPTTPNQKSKMIRFLQQRGFSSEQTYQALQAAY</sequence>
<keyword evidence="9" id="KW-1185">Reference proteome</keyword>
<evidence type="ECO:0000256" key="3">
    <source>
        <dbReference type="ARBA" id="ARBA00018111"/>
    </source>
</evidence>
<evidence type="ECO:0000313" key="8">
    <source>
        <dbReference type="EMBL" id="ODC05124.1"/>
    </source>
</evidence>
<evidence type="ECO:0000256" key="4">
    <source>
        <dbReference type="ARBA" id="ARBA00022490"/>
    </source>
</evidence>
<dbReference type="AlphaFoldDB" id="A0A1E2VDT3"/>
<evidence type="ECO:0000313" key="9">
    <source>
        <dbReference type="Proteomes" id="UP000094291"/>
    </source>
</evidence>
<comment type="function">
    <text evidence="5">Modulates RecA activity.</text>
</comment>
<evidence type="ECO:0000259" key="7">
    <source>
        <dbReference type="Pfam" id="PF21981"/>
    </source>
</evidence>
<accession>A0A1E2VDT3</accession>
<gene>
    <name evidence="5" type="primary">recX</name>
    <name evidence="8" type="ORF">BFW38_02170</name>
</gene>
<protein>
    <recommendedName>
        <fullName evidence="3 5">Regulatory protein RecX</fullName>
    </recommendedName>
</protein>
<dbReference type="PANTHER" id="PTHR33602:SF1">
    <property type="entry name" value="REGULATORY PROTEIN RECX FAMILY PROTEIN"/>
    <property type="match status" value="1"/>
</dbReference>
<dbReference type="PANTHER" id="PTHR33602">
    <property type="entry name" value="REGULATORY PROTEIN RECX FAMILY PROTEIN"/>
    <property type="match status" value="1"/>
</dbReference>
<dbReference type="HAMAP" id="MF_01114">
    <property type="entry name" value="RecX"/>
    <property type="match status" value="1"/>
</dbReference>
<proteinExistence type="inferred from homology"/>
<evidence type="ECO:0000259" key="6">
    <source>
        <dbReference type="Pfam" id="PF02631"/>
    </source>
</evidence>
<evidence type="ECO:0000256" key="1">
    <source>
        <dbReference type="ARBA" id="ARBA00004496"/>
    </source>
</evidence>
<dbReference type="EMBL" id="MDTQ01000001">
    <property type="protein sequence ID" value="ODC05124.1"/>
    <property type="molecule type" value="Genomic_DNA"/>
</dbReference>
<dbReference type="GO" id="GO:0006282">
    <property type="term" value="P:regulation of DNA repair"/>
    <property type="evidence" value="ECO:0007669"/>
    <property type="project" value="UniProtKB-UniRule"/>
</dbReference>
<dbReference type="InterPro" id="IPR003783">
    <property type="entry name" value="Regulatory_RecX"/>
</dbReference>